<sequence length="241" mass="28385">MISDRRPILLESGDWDATPSYFKFENMWLQSKGFVDKLKNWWQSYNMVGQSYNFSGRADFILLQKLKSLNKDITRWNKEEFGKVETRKTRALDELMALEQMTEGRQLTLIESNQMMRLRVELQQLAKAEEISWRQKSRLLVGNEIIEDKELIKAEILDFYGKLYTEQENWRPSKNFEGIATITTEEKNGLEAPFDEDEVLAAIQSSAPDKAPRPDGFTMAFYQHSWEFIKHNILTAMNHYH</sequence>
<reference evidence="2" key="2">
    <citation type="submission" date="2025-08" db="UniProtKB">
        <authorList>
            <consortium name="RefSeq"/>
        </authorList>
    </citation>
    <scope>IDENTIFICATION</scope>
    <source>
        <tissue evidence="2">Leaf</tissue>
    </source>
</reference>
<organism evidence="1 2">
    <name type="scientific">Nicotiana tabacum</name>
    <name type="common">Common tobacco</name>
    <dbReference type="NCBI Taxonomy" id="4097"/>
    <lineage>
        <taxon>Eukaryota</taxon>
        <taxon>Viridiplantae</taxon>
        <taxon>Streptophyta</taxon>
        <taxon>Embryophyta</taxon>
        <taxon>Tracheophyta</taxon>
        <taxon>Spermatophyta</taxon>
        <taxon>Magnoliopsida</taxon>
        <taxon>eudicotyledons</taxon>
        <taxon>Gunneridae</taxon>
        <taxon>Pentapetalae</taxon>
        <taxon>asterids</taxon>
        <taxon>lamiids</taxon>
        <taxon>Solanales</taxon>
        <taxon>Solanaceae</taxon>
        <taxon>Nicotianoideae</taxon>
        <taxon>Nicotianeae</taxon>
        <taxon>Nicotiana</taxon>
    </lineage>
</organism>
<dbReference type="Proteomes" id="UP000790787">
    <property type="component" value="Chromosome 18"/>
</dbReference>
<reference evidence="1" key="1">
    <citation type="journal article" date="2014" name="Nat. Commun.">
        <title>The tobacco genome sequence and its comparison with those of tomato and potato.</title>
        <authorList>
            <person name="Sierro N."/>
            <person name="Battey J.N."/>
            <person name="Ouadi S."/>
            <person name="Bakaher N."/>
            <person name="Bovet L."/>
            <person name="Willig A."/>
            <person name="Goepfert S."/>
            <person name="Peitsch M.C."/>
            <person name="Ivanov N.V."/>
        </authorList>
    </citation>
    <scope>NUCLEOTIDE SEQUENCE [LARGE SCALE GENOMIC DNA]</scope>
</reference>
<keyword evidence="1" id="KW-1185">Reference proteome</keyword>
<protein>
    <submittedName>
        <fullName evidence="2">Uncharacterized protein LOC142172597</fullName>
    </submittedName>
</protein>
<dbReference type="RefSeq" id="XP_075092357.1">
    <property type="nucleotide sequence ID" value="XM_075236256.1"/>
</dbReference>
<proteinExistence type="predicted"/>
<evidence type="ECO:0000313" key="2">
    <source>
        <dbReference type="RefSeq" id="XP_075092357.1"/>
    </source>
</evidence>
<name>A0AC58T556_TOBAC</name>
<accession>A0AC58T556</accession>
<evidence type="ECO:0000313" key="1">
    <source>
        <dbReference type="Proteomes" id="UP000790787"/>
    </source>
</evidence>
<gene>
    <name evidence="2" type="primary">LOC142172597</name>
</gene>